<proteinExistence type="predicted"/>
<evidence type="ECO:0000313" key="4">
    <source>
        <dbReference type="Proteomes" id="UP000189370"/>
    </source>
</evidence>
<organism evidence="3 4">
    <name type="scientific">Natrinema saccharevitans</name>
    <dbReference type="NCBI Taxonomy" id="301967"/>
    <lineage>
        <taxon>Archaea</taxon>
        <taxon>Methanobacteriati</taxon>
        <taxon>Methanobacteriota</taxon>
        <taxon>Stenosarchaea group</taxon>
        <taxon>Halobacteria</taxon>
        <taxon>Halobacteriales</taxon>
        <taxon>Natrialbaceae</taxon>
        <taxon>Natrinema</taxon>
    </lineage>
</organism>
<feature type="transmembrane region" description="Helical" evidence="2">
    <location>
        <begin position="219"/>
        <end position="252"/>
    </location>
</feature>
<comment type="caution">
    <text evidence="3">The sequence shown here is derived from an EMBL/GenBank/DDBJ whole genome shotgun (WGS) entry which is preliminary data.</text>
</comment>
<feature type="compositionally biased region" description="Acidic residues" evidence="1">
    <location>
        <begin position="340"/>
        <end position="350"/>
    </location>
</feature>
<feature type="transmembrane region" description="Helical" evidence="2">
    <location>
        <begin position="125"/>
        <end position="148"/>
    </location>
</feature>
<feature type="transmembrane region" description="Helical" evidence="2">
    <location>
        <begin position="154"/>
        <end position="176"/>
    </location>
</feature>
<gene>
    <name evidence="3" type="ORF">A6E15_11500</name>
</gene>
<keyword evidence="4" id="KW-1185">Reference proteome</keyword>
<dbReference type="Proteomes" id="UP000189370">
    <property type="component" value="Unassembled WGS sequence"/>
</dbReference>
<feature type="region of interest" description="Disordered" evidence="1">
    <location>
        <begin position="306"/>
        <end position="405"/>
    </location>
</feature>
<dbReference type="InterPro" id="IPR055966">
    <property type="entry name" value="DUF7544"/>
</dbReference>
<evidence type="ECO:0000313" key="3">
    <source>
        <dbReference type="EMBL" id="OLZ41568.1"/>
    </source>
</evidence>
<dbReference type="AlphaFoldDB" id="A0A1S8AXH8"/>
<feature type="transmembrane region" description="Helical" evidence="2">
    <location>
        <begin position="258"/>
        <end position="282"/>
    </location>
</feature>
<feature type="compositionally biased region" description="Acidic residues" evidence="1">
    <location>
        <begin position="375"/>
        <end position="399"/>
    </location>
</feature>
<protein>
    <submittedName>
        <fullName evidence="3">Uncharacterized protein</fullName>
    </submittedName>
</protein>
<dbReference type="RefSeq" id="WP_076146387.1">
    <property type="nucleotide sequence ID" value="NZ_LWLN01000001.1"/>
</dbReference>
<dbReference type="OrthoDB" id="137652at2157"/>
<feature type="transmembrane region" description="Helical" evidence="2">
    <location>
        <begin position="25"/>
        <end position="46"/>
    </location>
</feature>
<feature type="transmembrane region" description="Helical" evidence="2">
    <location>
        <begin position="70"/>
        <end position="95"/>
    </location>
</feature>
<keyword evidence="2" id="KW-0812">Transmembrane</keyword>
<sequence>MYAIDDLSDAIDVTREFLTPIRPWMWLKLALLLFFIGGVGFGNPVFSGGGGGVSDEGTAVDPGTVDVGEWLPILIVVAVAVLLVGLAFLLLGSIFEFTFLESLRSGEVHVRRYTKRNVGHGVQLFGFRVVLGLIATAAIGLPVAAVFLSGSDAVSLAMIVVVILVAFPVGLAYAVISRFTTVFIAPTMLQEDLGVVAAWRRFWPTLSGNWAEYLVYLLLVWLLQLVFAFAIGIALFILAIPIVIVLFVLLFIPFLNLLVLLVAIPLLVVLVLLVQVPVVVYLRYYALLMLGDTDPGLDLIPDRRATIRGGGPGTGDSWETPDDRGDGEPRDERDDRGPADDDLWDDDSESFDSRWDESDSDDSSGWGDRNGSDGGDGDESDDDGDDWGDSSGSDEDDDRDDRGGW</sequence>
<accession>A0A1S8AXH8</accession>
<keyword evidence="2" id="KW-1133">Transmembrane helix</keyword>
<dbReference type="EMBL" id="LWLN01000001">
    <property type="protein sequence ID" value="OLZ41568.1"/>
    <property type="molecule type" value="Genomic_DNA"/>
</dbReference>
<keyword evidence="2" id="KW-0472">Membrane</keyword>
<evidence type="ECO:0000256" key="1">
    <source>
        <dbReference type="SAM" id="MobiDB-lite"/>
    </source>
</evidence>
<name>A0A1S8AXH8_9EURY</name>
<reference evidence="4" key="1">
    <citation type="submission" date="2016-04" db="EMBL/GenBank/DDBJ databases">
        <authorList>
            <person name="Chen S.-C."/>
            <person name="Lai M.-C."/>
        </authorList>
    </citation>
    <scope>NUCLEOTIDE SEQUENCE [LARGE SCALE GENOMIC DNA]</scope>
    <source>
        <strain evidence="4">AB14</strain>
    </source>
</reference>
<feature type="compositionally biased region" description="Basic and acidic residues" evidence="1">
    <location>
        <begin position="321"/>
        <end position="339"/>
    </location>
</feature>
<evidence type="ECO:0000256" key="2">
    <source>
        <dbReference type="SAM" id="Phobius"/>
    </source>
</evidence>
<dbReference type="STRING" id="301967.A6E15_11500"/>
<dbReference type="Pfam" id="PF24400">
    <property type="entry name" value="DUF7544"/>
    <property type="match status" value="1"/>
</dbReference>